<feature type="transmembrane region" description="Helical" evidence="1">
    <location>
        <begin position="77"/>
        <end position="97"/>
    </location>
</feature>
<proteinExistence type="predicted"/>
<keyword evidence="1" id="KW-1133">Transmembrane helix</keyword>
<comment type="caution">
    <text evidence="2">The sequence shown here is derived from an EMBL/GenBank/DDBJ whole genome shotgun (WGS) entry which is preliminary data.</text>
</comment>
<keyword evidence="1" id="KW-0472">Membrane</keyword>
<evidence type="ECO:0000313" key="3">
    <source>
        <dbReference type="Proteomes" id="UP001218188"/>
    </source>
</evidence>
<keyword evidence="3" id="KW-1185">Reference proteome</keyword>
<dbReference type="AlphaFoldDB" id="A0AAD6T492"/>
<organism evidence="2 3">
    <name type="scientific">Mycena alexandri</name>
    <dbReference type="NCBI Taxonomy" id="1745969"/>
    <lineage>
        <taxon>Eukaryota</taxon>
        <taxon>Fungi</taxon>
        <taxon>Dikarya</taxon>
        <taxon>Basidiomycota</taxon>
        <taxon>Agaricomycotina</taxon>
        <taxon>Agaricomycetes</taxon>
        <taxon>Agaricomycetidae</taxon>
        <taxon>Agaricales</taxon>
        <taxon>Marasmiineae</taxon>
        <taxon>Mycenaceae</taxon>
        <taxon>Mycena</taxon>
    </lineage>
</organism>
<reference evidence="2" key="1">
    <citation type="submission" date="2023-03" db="EMBL/GenBank/DDBJ databases">
        <title>Massive genome expansion in bonnet fungi (Mycena s.s.) driven by repeated elements and novel gene families across ecological guilds.</title>
        <authorList>
            <consortium name="Lawrence Berkeley National Laboratory"/>
            <person name="Harder C.B."/>
            <person name="Miyauchi S."/>
            <person name="Viragh M."/>
            <person name="Kuo A."/>
            <person name="Thoen E."/>
            <person name="Andreopoulos B."/>
            <person name="Lu D."/>
            <person name="Skrede I."/>
            <person name="Drula E."/>
            <person name="Henrissat B."/>
            <person name="Morin E."/>
            <person name="Kohler A."/>
            <person name="Barry K."/>
            <person name="LaButti K."/>
            <person name="Morin E."/>
            <person name="Salamov A."/>
            <person name="Lipzen A."/>
            <person name="Mereny Z."/>
            <person name="Hegedus B."/>
            <person name="Baldrian P."/>
            <person name="Stursova M."/>
            <person name="Weitz H."/>
            <person name="Taylor A."/>
            <person name="Grigoriev I.V."/>
            <person name="Nagy L.G."/>
            <person name="Martin F."/>
            <person name="Kauserud H."/>
        </authorList>
    </citation>
    <scope>NUCLEOTIDE SEQUENCE</scope>
    <source>
        <strain evidence="2">CBHHK200</strain>
    </source>
</reference>
<feature type="transmembrane region" description="Helical" evidence="1">
    <location>
        <begin position="128"/>
        <end position="150"/>
    </location>
</feature>
<evidence type="ECO:0008006" key="4">
    <source>
        <dbReference type="Google" id="ProtNLM"/>
    </source>
</evidence>
<name>A0AAD6T492_9AGAR</name>
<sequence length="163" mass="18045">MSFVEAHYHPFLFTMMILSGVAELGLTAFLINAGNLHGTWPSPRYHSLLLLMLFNATWTVVFAVAYMLWLLDGAKHFLANIASSIFWLSVTVILWGVSAGIFHFTRTGGHCPTSPPISRCMQSLTVEALAWSELAFAAAALFFTCVWAGSSSGRRVRDSRRMV</sequence>
<evidence type="ECO:0000313" key="2">
    <source>
        <dbReference type="EMBL" id="KAJ7038170.1"/>
    </source>
</evidence>
<dbReference type="Proteomes" id="UP001218188">
    <property type="component" value="Unassembled WGS sequence"/>
</dbReference>
<protein>
    <recommendedName>
        <fullName evidence="4">MARVEL domain-containing protein</fullName>
    </recommendedName>
</protein>
<accession>A0AAD6T492</accession>
<keyword evidence="1" id="KW-0812">Transmembrane</keyword>
<feature type="transmembrane region" description="Helical" evidence="1">
    <location>
        <begin position="45"/>
        <end position="70"/>
    </location>
</feature>
<evidence type="ECO:0000256" key="1">
    <source>
        <dbReference type="SAM" id="Phobius"/>
    </source>
</evidence>
<feature type="transmembrane region" description="Helical" evidence="1">
    <location>
        <begin position="12"/>
        <end position="33"/>
    </location>
</feature>
<dbReference type="EMBL" id="JARJCM010000033">
    <property type="protein sequence ID" value="KAJ7038170.1"/>
    <property type="molecule type" value="Genomic_DNA"/>
</dbReference>
<gene>
    <name evidence="2" type="ORF">C8F04DRAFT_1209478</name>
</gene>